<gene>
    <name evidence="1" type="ORF">I7I51_06575</name>
</gene>
<proteinExistence type="predicted"/>
<organism evidence="1 2">
    <name type="scientific">Ajellomyces capsulatus</name>
    <name type="common">Darling's disease fungus</name>
    <name type="synonym">Histoplasma capsulatum</name>
    <dbReference type="NCBI Taxonomy" id="5037"/>
    <lineage>
        <taxon>Eukaryota</taxon>
        <taxon>Fungi</taxon>
        <taxon>Dikarya</taxon>
        <taxon>Ascomycota</taxon>
        <taxon>Pezizomycotina</taxon>
        <taxon>Eurotiomycetes</taxon>
        <taxon>Eurotiomycetidae</taxon>
        <taxon>Onygenales</taxon>
        <taxon>Ajellomycetaceae</taxon>
        <taxon>Histoplasma</taxon>
    </lineage>
</organism>
<sequence length="121" mass="13448">MRPFSAGVNYYSKNTLLKGYPPWTHHNSTGTSFSSRATPSWALNSHGSRQDSHPFGQAAWHTSVVEKNYPRLELYVDFFTSPAWIVEYSPGAKDLSRFPAEKCQGLTSPHTTTAPNLSSAK</sequence>
<dbReference type="VEuPathDB" id="FungiDB:I7I51_06575"/>
<name>A0A8A1MNT7_AJECA</name>
<dbReference type="EMBL" id="CP069115">
    <property type="protein sequence ID" value="QSS65727.1"/>
    <property type="molecule type" value="Genomic_DNA"/>
</dbReference>
<evidence type="ECO:0000313" key="2">
    <source>
        <dbReference type="Proteomes" id="UP000663671"/>
    </source>
</evidence>
<dbReference type="OrthoDB" id="10542253at2759"/>
<dbReference type="Proteomes" id="UP000663671">
    <property type="component" value="Chromosome 3"/>
</dbReference>
<accession>A0A8A1MNT7</accession>
<reference evidence="1" key="1">
    <citation type="submission" date="2021-01" db="EMBL/GenBank/DDBJ databases">
        <title>Chromosome-level genome assembly of a human fungal pathogen reveals clustering of transcriptionally co-regulated genes.</title>
        <authorList>
            <person name="Voorhies M."/>
            <person name="Cohen S."/>
            <person name="Shea T.P."/>
            <person name="Petrus S."/>
            <person name="Munoz J.F."/>
            <person name="Poplawski S."/>
            <person name="Goldman W.E."/>
            <person name="Michael T."/>
            <person name="Cuomo C.A."/>
            <person name="Sil A."/>
            <person name="Beyhan S."/>
        </authorList>
    </citation>
    <scope>NUCLEOTIDE SEQUENCE</scope>
    <source>
        <strain evidence="1">WU24</strain>
    </source>
</reference>
<dbReference type="AlphaFoldDB" id="A0A8A1MNT7"/>
<evidence type="ECO:0000313" key="1">
    <source>
        <dbReference type="EMBL" id="QSS65727.1"/>
    </source>
</evidence>
<protein>
    <submittedName>
        <fullName evidence="1">Uncharacterized protein</fullName>
    </submittedName>
</protein>